<reference evidence="9 10" key="1">
    <citation type="journal article" date="2019" name="Int. J. Syst. Evol. Microbiol.">
        <title>Lactobacillus salitolerans sp. nov., a novel lactic acid bacterium isolated from spent mushroom substrates.</title>
        <authorList>
            <person name="Tohno M."/>
            <person name="Tanizawa Y."/>
            <person name="Kojima Y."/>
            <person name="Sakamoto M."/>
            <person name="Nakamura Y."/>
            <person name="Ohkuma M."/>
            <person name="Kobayashi H."/>
        </authorList>
    </citation>
    <scope>NUCLEOTIDE SEQUENCE [LARGE SCALE GENOMIC DNA]</scope>
    <source>
        <strain evidence="9 10">YK43</strain>
    </source>
</reference>
<evidence type="ECO:0000256" key="2">
    <source>
        <dbReference type="ARBA" id="ARBA00022448"/>
    </source>
</evidence>
<keyword evidence="7" id="KW-0418">Kinase</keyword>
<keyword evidence="4" id="KW-0762">Sugar transport</keyword>
<evidence type="ECO:0000256" key="7">
    <source>
        <dbReference type="ARBA" id="ARBA00022777"/>
    </source>
</evidence>
<evidence type="ECO:0000256" key="4">
    <source>
        <dbReference type="ARBA" id="ARBA00022597"/>
    </source>
</evidence>
<dbReference type="GO" id="GO:0016301">
    <property type="term" value="F:kinase activity"/>
    <property type="evidence" value="ECO:0007669"/>
    <property type="project" value="UniProtKB-KW"/>
</dbReference>
<dbReference type="Pfam" id="PF03830">
    <property type="entry name" value="PTSIIB_sorb"/>
    <property type="match status" value="1"/>
</dbReference>
<accession>A0A401IUE3</accession>
<evidence type="ECO:0000256" key="6">
    <source>
        <dbReference type="ARBA" id="ARBA00022683"/>
    </source>
</evidence>
<proteinExistence type="predicted"/>
<dbReference type="AlphaFoldDB" id="A0A401IUE3"/>
<dbReference type="GO" id="GO:0005737">
    <property type="term" value="C:cytoplasm"/>
    <property type="evidence" value="ECO:0007669"/>
    <property type="project" value="UniProtKB-SubCell"/>
</dbReference>
<keyword evidence="5" id="KW-0808">Transferase</keyword>
<comment type="subcellular location">
    <subcellularLocation>
        <location evidence="1">Cytoplasm</location>
    </subcellularLocation>
</comment>
<dbReference type="InterPro" id="IPR004720">
    <property type="entry name" value="PTS_IIB_sorbose-sp"/>
</dbReference>
<keyword evidence="3" id="KW-0963">Cytoplasm</keyword>
<gene>
    <name evidence="9" type="ORF">LFYK43_16200</name>
</gene>
<keyword evidence="10" id="KW-1185">Reference proteome</keyword>
<evidence type="ECO:0000313" key="10">
    <source>
        <dbReference type="Proteomes" id="UP000286848"/>
    </source>
</evidence>
<dbReference type="GO" id="GO:0009401">
    <property type="term" value="P:phosphoenolpyruvate-dependent sugar phosphotransferase system"/>
    <property type="evidence" value="ECO:0007669"/>
    <property type="project" value="UniProtKB-KW"/>
</dbReference>
<dbReference type="RefSeq" id="WP_124977240.1">
    <property type="nucleotide sequence ID" value="NZ_BFFP01000027.1"/>
</dbReference>
<feature type="domain" description="PTS EIIB type-4" evidence="8">
    <location>
        <begin position="1"/>
        <end position="164"/>
    </location>
</feature>
<dbReference type="InterPro" id="IPR036667">
    <property type="entry name" value="PTS_IIB_sorbose-sp_sf"/>
</dbReference>
<dbReference type="CDD" id="cd00001">
    <property type="entry name" value="PTS_IIB_man"/>
    <property type="match status" value="1"/>
</dbReference>
<evidence type="ECO:0000313" key="9">
    <source>
        <dbReference type="EMBL" id="GBG95161.1"/>
    </source>
</evidence>
<dbReference type="OrthoDB" id="9788818at2"/>
<dbReference type="SUPFAM" id="SSF52728">
    <property type="entry name" value="PTS IIb component"/>
    <property type="match status" value="1"/>
</dbReference>
<dbReference type="PROSITE" id="PS51101">
    <property type="entry name" value="PTS_EIIB_TYPE_4"/>
    <property type="match status" value="1"/>
</dbReference>
<sequence length="166" mass="17981">MAIVAVRIDGRLLHGQVANMWVNVINPTRIMVVDDEAAASDVAKTGLKLAKPAGLNLSILNVEKAARNITGHRYDSQRVFILVKRPQTLIDLLEAGVELPTVNVGNMSQTDHTKALTKSINVVSADIAAFKDLFKRGVQVTAQMVPSDPVQDFKALIANSKLEEKG</sequence>
<dbReference type="Gene3D" id="3.40.35.10">
    <property type="entry name" value="Phosphotransferase system, sorbose subfamily IIB component"/>
    <property type="match status" value="1"/>
</dbReference>
<comment type="caution">
    <text evidence="9">The sequence shown here is derived from an EMBL/GenBank/DDBJ whole genome shotgun (WGS) entry which is preliminary data.</text>
</comment>
<dbReference type="Proteomes" id="UP000286848">
    <property type="component" value="Unassembled WGS sequence"/>
</dbReference>
<evidence type="ECO:0000256" key="1">
    <source>
        <dbReference type="ARBA" id="ARBA00004496"/>
    </source>
</evidence>
<keyword evidence="2" id="KW-0813">Transport</keyword>
<organism evidence="9 10">
    <name type="scientific">Ligilactobacillus salitolerans</name>
    <dbReference type="NCBI Taxonomy" id="1808352"/>
    <lineage>
        <taxon>Bacteria</taxon>
        <taxon>Bacillati</taxon>
        <taxon>Bacillota</taxon>
        <taxon>Bacilli</taxon>
        <taxon>Lactobacillales</taxon>
        <taxon>Lactobacillaceae</taxon>
        <taxon>Ligilactobacillus</taxon>
    </lineage>
</organism>
<evidence type="ECO:0000259" key="8">
    <source>
        <dbReference type="PROSITE" id="PS51101"/>
    </source>
</evidence>
<evidence type="ECO:0000256" key="3">
    <source>
        <dbReference type="ARBA" id="ARBA00022490"/>
    </source>
</evidence>
<keyword evidence="6" id="KW-0598">Phosphotransferase system</keyword>
<evidence type="ECO:0000256" key="5">
    <source>
        <dbReference type="ARBA" id="ARBA00022679"/>
    </source>
</evidence>
<dbReference type="EMBL" id="BFFP01000027">
    <property type="protein sequence ID" value="GBG95161.1"/>
    <property type="molecule type" value="Genomic_DNA"/>
</dbReference>
<dbReference type="GO" id="GO:0008982">
    <property type="term" value="F:protein-N(PI)-phosphohistidine-sugar phosphotransferase activity"/>
    <property type="evidence" value="ECO:0007669"/>
    <property type="project" value="InterPro"/>
</dbReference>
<protein>
    <submittedName>
        <fullName evidence="9">Mannose/fructose/sorbose-specific PTS system IIB component</fullName>
    </submittedName>
</protein>
<name>A0A401IUE3_9LACO</name>